<dbReference type="InterPro" id="IPR013980">
    <property type="entry name" value="MANSC_dom"/>
</dbReference>
<dbReference type="SMART" id="SM00192">
    <property type="entry name" value="LDLa"/>
    <property type="match status" value="1"/>
</dbReference>
<evidence type="ECO:0000259" key="12">
    <source>
        <dbReference type="PROSITE" id="PS50279"/>
    </source>
</evidence>
<dbReference type="Proteomes" id="UP000472263">
    <property type="component" value="Chromosome 22"/>
</dbReference>
<keyword evidence="2 9" id="KW-0812">Transmembrane</keyword>
<dbReference type="PROSITE" id="PS50279">
    <property type="entry name" value="BPTI_KUNITZ_2"/>
    <property type="match status" value="2"/>
</dbReference>
<dbReference type="SUPFAM" id="SSF57362">
    <property type="entry name" value="BPTI-like"/>
    <property type="match status" value="2"/>
</dbReference>
<dbReference type="CDD" id="cd22624">
    <property type="entry name" value="Kunitz_HAI1_2-like"/>
    <property type="match status" value="1"/>
</dbReference>
<dbReference type="GO" id="GO:0005886">
    <property type="term" value="C:plasma membrane"/>
    <property type="evidence" value="ECO:0007669"/>
    <property type="project" value="TreeGrafter"/>
</dbReference>
<dbReference type="SUPFAM" id="SSF49299">
    <property type="entry name" value="PKD domain"/>
    <property type="match status" value="1"/>
</dbReference>
<keyword evidence="4 9" id="KW-1133">Transmembrane helix</keyword>
<dbReference type="PROSITE" id="PS50986">
    <property type="entry name" value="MANSC"/>
    <property type="match status" value="1"/>
</dbReference>
<keyword evidence="6 8" id="KW-1015">Disulfide bond</keyword>
<dbReference type="InterPro" id="IPR013783">
    <property type="entry name" value="Ig-like_fold"/>
</dbReference>
<keyword evidence="7" id="KW-0325">Glycoprotein</keyword>
<dbReference type="InterPro" id="IPR036880">
    <property type="entry name" value="Kunitz_BPTI_sf"/>
</dbReference>
<proteinExistence type="predicted"/>
<dbReference type="FunFam" id="4.10.410.10:FF:000017">
    <property type="entry name" value="papilin isoform X2"/>
    <property type="match status" value="1"/>
</dbReference>
<dbReference type="Pfam" id="PF00057">
    <property type="entry name" value="Ldl_recept_a"/>
    <property type="match status" value="1"/>
</dbReference>
<reference evidence="14" key="2">
    <citation type="submission" date="2025-08" db="UniProtKB">
        <authorList>
            <consortium name="Ensembl"/>
        </authorList>
    </citation>
    <scope>IDENTIFICATION</scope>
</reference>
<evidence type="ECO:0000256" key="1">
    <source>
        <dbReference type="ARBA" id="ARBA00004370"/>
    </source>
</evidence>
<feature type="disulfide bond" evidence="8">
    <location>
        <begin position="335"/>
        <end position="350"/>
    </location>
</feature>
<feature type="domain" description="MANSC" evidence="13">
    <location>
        <begin position="39"/>
        <end position="120"/>
    </location>
</feature>
<dbReference type="PRINTS" id="PR00759">
    <property type="entry name" value="BASICPTASE"/>
</dbReference>
<dbReference type="InterPro" id="IPR036055">
    <property type="entry name" value="LDL_receptor-like_sf"/>
</dbReference>
<reference evidence="14" key="3">
    <citation type="submission" date="2025-09" db="UniProtKB">
        <authorList>
            <consortium name="Ensembl"/>
        </authorList>
    </citation>
    <scope>IDENTIFICATION</scope>
</reference>
<feature type="domain" description="BPTI/Kunitz inhibitor" evidence="12">
    <location>
        <begin position="372"/>
        <end position="422"/>
    </location>
</feature>
<dbReference type="SMART" id="SM00131">
    <property type="entry name" value="KU"/>
    <property type="match status" value="2"/>
</dbReference>
<dbReference type="Gene3D" id="4.10.410.10">
    <property type="entry name" value="Pancreatic trypsin inhibitor Kunitz domain"/>
    <property type="match status" value="2"/>
</dbReference>
<dbReference type="FunCoup" id="A0A667ZEI8">
    <property type="interactions" value="580"/>
</dbReference>
<dbReference type="InterPro" id="IPR002172">
    <property type="entry name" value="LDrepeatLR_classA_rpt"/>
</dbReference>
<evidence type="ECO:0000256" key="9">
    <source>
        <dbReference type="SAM" id="Phobius"/>
    </source>
</evidence>
<dbReference type="GO" id="GO:0008544">
    <property type="term" value="P:epidermis development"/>
    <property type="evidence" value="ECO:0007669"/>
    <property type="project" value="Ensembl"/>
</dbReference>
<feature type="domain" description="PKD" evidence="11">
    <location>
        <begin position="142"/>
        <end position="234"/>
    </location>
</feature>
<dbReference type="Pfam" id="PF07502">
    <property type="entry name" value="MANEC"/>
    <property type="match status" value="1"/>
</dbReference>
<dbReference type="InterPro" id="IPR000601">
    <property type="entry name" value="PKD_dom"/>
</dbReference>
<sequence>MTPFKRGLLGAALLSQLLFLSCTLGQDFGEQCLAKFKKGREDFILDADESVKDGATFIASPKVERYKDCIRSCCKDPKCNVAFMENGAEEGLIKSCFLFNCLYKKKYTCRFVRKKGYINYFLDSVYDTAIAEGDDANAQDRPPVANAGQDQVIQPQDSVTLNGIESKDDNGIASYQWSMVSGNTYAHIEKTNFEDQVIVSNLTSGVYKFQLTVTDTIGQSDSTQITVLVLTAEQSEHHCMAPKKIGPCRGSFPRWHYNAASEKCEEFTFGGCRENLNNYLSFQECTNACDGSEKNEKSGRGFPAPGPQGEKCGAPCTAEQFTCANGCCLDPGLDCDTVSQCSDGSDEADCKNLDSKFRILLQIPVDEQKVRCTEPPETGSCRDSLTKWYYNPMQQKCSRFNYGGCGGTENRFESKEACMRTCRDVTEKDVFARKEEFDRNVSDAKTGNIAIAAVLGVGILILLGILGYCVMKGRKRPSHTQHVPVNGSQITSMEDRERLVYNSTTKPI</sequence>
<evidence type="ECO:0000256" key="6">
    <source>
        <dbReference type="ARBA" id="ARBA00023157"/>
    </source>
</evidence>
<dbReference type="FunFam" id="4.10.410.10:FF:000006">
    <property type="entry name" value="Serine peptidase inhibitor, Kunitz type 1"/>
    <property type="match status" value="1"/>
</dbReference>
<dbReference type="GO" id="GO:0030199">
    <property type="term" value="P:collagen fibril organization"/>
    <property type="evidence" value="ECO:0007669"/>
    <property type="project" value="Ensembl"/>
</dbReference>
<keyword evidence="15" id="KW-1185">Reference proteome</keyword>
<evidence type="ECO:0000313" key="14">
    <source>
        <dbReference type="Ensembl" id="ENSMMDP00005037013.1"/>
    </source>
</evidence>
<evidence type="ECO:0000256" key="3">
    <source>
        <dbReference type="ARBA" id="ARBA00022729"/>
    </source>
</evidence>
<dbReference type="FunFam" id="2.60.40.10:FF:000061">
    <property type="entry name" value="Dyslexia-associated protein KIAA0319 homolog"/>
    <property type="match status" value="1"/>
</dbReference>
<protein>
    <submittedName>
        <fullName evidence="14">Serine peptidase inhibitor, Kunitz type 1 a</fullName>
    </submittedName>
</protein>
<feature type="domain" description="BPTI/Kunitz inhibitor" evidence="12">
    <location>
        <begin position="239"/>
        <end position="289"/>
    </location>
</feature>
<dbReference type="GO" id="GO:0008283">
    <property type="term" value="P:cell population proliferation"/>
    <property type="evidence" value="ECO:0007669"/>
    <property type="project" value="Ensembl"/>
</dbReference>
<feature type="disulfide bond" evidence="8">
    <location>
        <begin position="316"/>
        <end position="328"/>
    </location>
</feature>
<comment type="subcellular location">
    <subcellularLocation>
        <location evidence="1">Membrane</location>
    </subcellularLocation>
</comment>
<dbReference type="PROSITE" id="PS50068">
    <property type="entry name" value="LDLRA_2"/>
    <property type="match status" value="1"/>
</dbReference>
<dbReference type="InterPro" id="IPR020901">
    <property type="entry name" value="Prtase_inh_Kunz-CS"/>
</dbReference>
<dbReference type="InterPro" id="IPR002223">
    <property type="entry name" value="Kunitz_BPTI"/>
</dbReference>
<evidence type="ECO:0000256" key="7">
    <source>
        <dbReference type="ARBA" id="ARBA00023180"/>
    </source>
</evidence>
<accession>A0A667ZEI8</accession>
<dbReference type="PROSITE" id="PS50093">
    <property type="entry name" value="PKD"/>
    <property type="match status" value="1"/>
</dbReference>
<dbReference type="GO" id="GO:0050727">
    <property type="term" value="P:regulation of inflammatory response"/>
    <property type="evidence" value="ECO:0007669"/>
    <property type="project" value="Ensembl"/>
</dbReference>
<dbReference type="GO" id="GO:0016485">
    <property type="term" value="P:protein processing"/>
    <property type="evidence" value="ECO:0007669"/>
    <property type="project" value="Ensembl"/>
</dbReference>
<dbReference type="GO" id="GO:0002009">
    <property type="term" value="P:morphogenesis of an epithelium"/>
    <property type="evidence" value="ECO:0007669"/>
    <property type="project" value="Ensembl"/>
</dbReference>
<dbReference type="AlphaFoldDB" id="A0A667ZEI8"/>
<dbReference type="Pfam" id="PF22352">
    <property type="entry name" value="K319L-like_PKD"/>
    <property type="match status" value="1"/>
</dbReference>
<dbReference type="InterPro" id="IPR023415">
    <property type="entry name" value="LDLR_class-A_CS"/>
</dbReference>
<dbReference type="InParanoid" id="A0A667ZEI8"/>
<dbReference type="Gene3D" id="4.10.400.10">
    <property type="entry name" value="Low-density Lipoprotein Receptor"/>
    <property type="match status" value="1"/>
</dbReference>
<name>A0A667ZEI8_9TELE</name>
<feature type="disulfide bond" evidence="8">
    <location>
        <begin position="323"/>
        <end position="341"/>
    </location>
</feature>
<dbReference type="GO" id="GO:0030593">
    <property type="term" value="P:neutrophil chemotaxis"/>
    <property type="evidence" value="ECO:0007669"/>
    <property type="project" value="Ensembl"/>
</dbReference>
<evidence type="ECO:0000256" key="5">
    <source>
        <dbReference type="ARBA" id="ARBA00023136"/>
    </source>
</evidence>
<dbReference type="CDD" id="cd22623">
    <property type="entry name" value="Kunitz_HAI1_1-like"/>
    <property type="match status" value="1"/>
</dbReference>
<dbReference type="InterPro" id="IPR011106">
    <property type="entry name" value="MANSC_N"/>
</dbReference>
<dbReference type="SUPFAM" id="SSF57424">
    <property type="entry name" value="LDL receptor-like module"/>
    <property type="match status" value="1"/>
</dbReference>
<evidence type="ECO:0000256" key="10">
    <source>
        <dbReference type="SAM" id="SignalP"/>
    </source>
</evidence>
<dbReference type="PROSITE" id="PS01209">
    <property type="entry name" value="LDLRA_1"/>
    <property type="match status" value="1"/>
</dbReference>
<dbReference type="Gene3D" id="2.60.40.10">
    <property type="entry name" value="Immunoglobulins"/>
    <property type="match status" value="1"/>
</dbReference>
<evidence type="ECO:0000256" key="4">
    <source>
        <dbReference type="ARBA" id="ARBA00022989"/>
    </source>
</evidence>
<gene>
    <name evidence="14" type="primary">spint1a</name>
</gene>
<evidence type="ECO:0000313" key="15">
    <source>
        <dbReference type="Proteomes" id="UP000472263"/>
    </source>
</evidence>
<feature type="signal peptide" evidence="10">
    <location>
        <begin position="1"/>
        <end position="25"/>
    </location>
</feature>
<dbReference type="CDD" id="cd00146">
    <property type="entry name" value="PKD"/>
    <property type="match status" value="1"/>
</dbReference>
<dbReference type="PROSITE" id="PS00280">
    <property type="entry name" value="BPTI_KUNITZ_1"/>
    <property type="match status" value="2"/>
</dbReference>
<dbReference type="SMART" id="SM00765">
    <property type="entry name" value="MANEC"/>
    <property type="match status" value="1"/>
</dbReference>
<evidence type="ECO:0000259" key="11">
    <source>
        <dbReference type="PROSITE" id="PS50093"/>
    </source>
</evidence>
<keyword evidence="3 10" id="KW-0732">Signal</keyword>
<dbReference type="GO" id="GO:0004867">
    <property type="term" value="F:serine-type endopeptidase inhibitor activity"/>
    <property type="evidence" value="ECO:0007669"/>
    <property type="project" value="InterPro"/>
</dbReference>
<evidence type="ECO:0000256" key="8">
    <source>
        <dbReference type="PROSITE-ProRule" id="PRU00124"/>
    </source>
</evidence>
<dbReference type="CDD" id="cd00112">
    <property type="entry name" value="LDLa"/>
    <property type="match status" value="1"/>
</dbReference>
<evidence type="ECO:0000256" key="2">
    <source>
        <dbReference type="ARBA" id="ARBA00022692"/>
    </source>
</evidence>
<dbReference type="PANTHER" id="PTHR46750:SF1">
    <property type="entry name" value="KUNITZ-TYPE PROTEASE INHIBITOR 1"/>
    <property type="match status" value="1"/>
</dbReference>
<feature type="transmembrane region" description="Helical" evidence="9">
    <location>
        <begin position="449"/>
        <end position="471"/>
    </location>
</feature>
<reference evidence="14" key="1">
    <citation type="submission" date="2019-06" db="EMBL/GenBank/DDBJ databases">
        <authorList>
            <consortium name="Wellcome Sanger Institute Data Sharing"/>
        </authorList>
    </citation>
    <scope>NUCLEOTIDE SEQUENCE [LARGE SCALE GENOMIC DNA]</scope>
</reference>
<dbReference type="Ensembl" id="ENSMMDT00005037808.1">
    <property type="protein sequence ID" value="ENSMMDP00005037013.1"/>
    <property type="gene ID" value="ENSMMDG00005017305.1"/>
</dbReference>
<dbReference type="OrthoDB" id="2019384at2759"/>
<dbReference type="GeneTree" id="ENSGT00940000164935"/>
<feature type="chain" id="PRO_5025472417" evidence="10">
    <location>
        <begin position="26"/>
        <end position="508"/>
    </location>
</feature>
<dbReference type="InterPro" id="IPR035986">
    <property type="entry name" value="PKD_dom_sf"/>
</dbReference>
<dbReference type="Pfam" id="PF00014">
    <property type="entry name" value="Kunitz_BPTI"/>
    <property type="match status" value="2"/>
</dbReference>
<organism evidence="14 15">
    <name type="scientific">Myripristis murdjan</name>
    <name type="common">pinecone soldierfish</name>
    <dbReference type="NCBI Taxonomy" id="586833"/>
    <lineage>
        <taxon>Eukaryota</taxon>
        <taxon>Metazoa</taxon>
        <taxon>Chordata</taxon>
        <taxon>Craniata</taxon>
        <taxon>Vertebrata</taxon>
        <taxon>Euteleostomi</taxon>
        <taxon>Actinopterygii</taxon>
        <taxon>Neopterygii</taxon>
        <taxon>Teleostei</taxon>
        <taxon>Neoteleostei</taxon>
        <taxon>Acanthomorphata</taxon>
        <taxon>Holocentriformes</taxon>
        <taxon>Holocentridae</taxon>
        <taxon>Myripristis</taxon>
    </lineage>
</organism>
<dbReference type="PANTHER" id="PTHR46750">
    <property type="entry name" value="KUNITZ-TYPE PROTEASE INHIBITOR 1"/>
    <property type="match status" value="1"/>
</dbReference>
<dbReference type="PROSITE" id="PS51257">
    <property type="entry name" value="PROKAR_LIPOPROTEIN"/>
    <property type="match status" value="1"/>
</dbReference>
<evidence type="ECO:0000259" key="13">
    <source>
        <dbReference type="PROSITE" id="PS50986"/>
    </source>
</evidence>
<keyword evidence="5 9" id="KW-0472">Membrane</keyword>